<dbReference type="InterPro" id="IPR001789">
    <property type="entry name" value="Sig_transdc_resp-reg_receiver"/>
</dbReference>
<dbReference type="InterPro" id="IPR013656">
    <property type="entry name" value="PAS_4"/>
</dbReference>
<dbReference type="SUPFAM" id="SSF55785">
    <property type="entry name" value="PYP-like sensor domain (PAS domain)"/>
    <property type="match status" value="2"/>
</dbReference>
<dbReference type="Pfam" id="PF00072">
    <property type="entry name" value="Response_reg"/>
    <property type="match status" value="1"/>
</dbReference>
<dbReference type="InterPro" id="IPR003594">
    <property type="entry name" value="HATPase_dom"/>
</dbReference>
<dbReference type="AlphaFoldDB" id="A0A944D949"/>
<evidence type="ECO:0000313" key="10">
    <source>
        <dbReference type="EMBL" id="MBT0960651.1"/>
    </source>
</evidence>
<accession>A0A944D949</accession>
<reference evidence="11" key="1">
    <citation type="journal article" date="2022" name="ISME J.">
        <title>Genetic and phylogenetic analysis of dissimilatory iodate-reducing bacteria identifies potential niches across the world's oceans.</title>
        <authorList>
            <person name="Reyes-Umana V."/>
            <person name="Henning Z."/>
            <person name="Lee K."/>
            <person name="Barnum T.P."/>
            <person name="Coates J.D."/>
        </authorList>
    </citation>
    <scope>NUCLEOTIDE SEQUENCE [LARGE SCALE GENOMIC DNA]</scope>
    <source>
        <strain evidence="11">IR12</strain>
    </source>
</reference>
<dbReference type="PROSITE" id="PS50112">
    <property type="entry name" value="PAS"/>
    <property type="match status" value="1"/>
</dbReference>
<dbReference type="NCBIfam" id="TIGR00229">
    <property type="entry name" value="sensory_box"/>
    <property type="match status" value="1"/>
</dbReference>
<dbReference type="EMBL" id="JAEKFT010000005">
    <property type="protein sequence ID" value="MBT0960651.1"/>
    <property type="molecule type" value="Genomic_DNA"/>
</dbReference>
<feature type="domain" description="PAS" evidence="8">
    <location>
        <begin position="182"/>
        <end position="252"/>
    </location>
</feature>
<dbReference type="PANTHER" id="PTHR43065">
    <property type="entry name" value="SENSOR HISTIDINE KINASE"/>
    <property type="match status" value="1"/>
</dbReference>
<dbReference type="InterPro" id="IPR036097">
    <property type="entry name" value="HisK_dim/P_sf"/>
</dbReference>
<evidence type="ECO:0000259" key="8">
    <source>
        <dbReference type="PROSITE" id="PS50112"/>
    </source>
</evidence>
<dbReference type="Pfam" id="PF08448">
    <property type="entry name" value="PAS_4"/>
    <property type="match status" value="1"/>
</dbReference>
<dbReference type="Gene3D" id="3.30.565.10">
    <property type="entry name" value="Histidine kinase-like ATPase, C-terminal domain"/>
    <property type="match status" value="1"/>
</dbReference>
<proteinExistence type="predicted"/>
<keyword evidence="3 4" id="KW-0597">Phosphoprotein</keyword>
<evidence type="ECO:0000256" key="2">
    <source>
        <dbReference type="ARBA" id="ARBA00012438"/>
    </source>
</evidence>
<dbReference type="PRINTS" id="PR00344">
    <property type="entry name" value="BCTRLSENSOR"/>
</dbReference>
<evidence type="ECO:0000259" key="9">
    <source>
        <dbReference type="PROSITE" id="PS50113"/>
    </source>
</evidence>
<dbReference type="Pfam" id="PF02518">
    <property type="entry name" value="HATPase_c"/>
    <property type="match status" value="1"/>
</dbReference>
<dbReference type="InterPro" id="IPR004358">
    <property type="entry name" value="Sig_transdc_His_kin-like_C"/>
</dbReference>
<dbReference type="InterPro" id="IPR000014">
    <property type="entry name" value="PAS"/>
</dbReference>
<dbReference type="CDD" id="cd00082">
    <property type="entry name" value="HisKA"/>
    <property type="match status" value="1"/>
</dbReference>
<dbReference type="SUPFAM" id="SSF47384">
    <property type="entry name" value="Homodimeric domain of signal transducing histidine kinase"/>
    <property type="match status" value="1"/>
</dbReference>
<feature type="domain" description="Response regulatory" evidence="7">
    <location>
        <begin position="563"/>
        <end position="675"/>
    </location>
</feature>
<dbReference type="SMART" id="SM00091">
    <property type="entry name" value="PAS"/>
    <property type="match status" value="2"/>
</dbReference>
<dbReference type="Gene3D" id="3.30.450.20">
    <property type="entry name" value="PAS domain"/>
    <property type="match status" value="2"/>
</dbReference>
<dbReference type="Pfam" id="PF12860">
    <property type="entry name" value="PAS_7"/>
    <property type="match status" value="1"/>
</dbReference>
<dbReference type="EC" id="2.7.13.3" evidence="2"/>
<evidence type="ECO:0000256" key="5">
    <source>
        <dbReference type="SAM" id="Coils"/>
    </source>
</evidence>
<evidence type="ECO:0000256" key="4">
    <source>
        <dbReference type="PROSITE-ProRule" id="PRU00169"/>
    </source>
</evidence>
<keyword evidence="5" id="KW-0175">Coiled coil</keyword>
<dbReference type="InterPro" id="IPR035965">
    <property type="entry name" value="PAS-like_dom_sf"/>
</dbReference>
<dbReference type="Proteomes" id="UP000694660">
    <property type="component" value="Unassembled WGS sequence"/>
</dbReference>
<evidence type="ECO:0000256" key="1">
    <source>
        <dbReference type="ARBA" id="ARBA00000085"/>
    </source>
</evidence>
<dbReference type="Gene3D" id="1.10.287.130">
    <property type="match status" value="1"/>
</dbReference>
<dbReference type="SUPFAM" id="SSF55874">
    <property type="entry name" value="ATPase domain of HSP90 chaperone/DNA topoisomerase II/histidine kinase"/>
    <property type="match status" value="1"/>
</dbReference>
<evidence type="ECO:0000259" key="6">
    <source>
        <dbReference type="PROSITE" id="PS50109"/>
    </source>
</evidence>
<feature type="modified residue" description="4-aspartylphosphate" evidence="4">
    <location>
        <position position="613"/>
    </location>
</feature>
<dbReference type="PROSITE" id="PS50109">
    <property type="entry name" value="HIS_KIN"/>
    <property type="match status" value="1"/>
</dbReference>
<comment type="catalytic activity">
    <reaction evidence="1">
        <text>ATP + protein L-histidine = ADP + protein N-phospho-L-histidine.</text>
        <dbReference type="EC" id="2.7.13.3"/>
    </reaction>
</comment>
<dbReference type="InterPro" id="IPR003661">
    <property type="entry name" value="HisK_dim/P_dom"/>
</dbReference>
<dbReference type="Gene3D" id="3.40.50.2300">
    <property type="match status" value="1"/>
</dbReference>
<feature type="domain" description="PAC" evidence="9">
    <location>
        <begin position="254"/>
        <end position="306"/>
    </location>
</feature>
<dbReference type="RefSeq" id="WP_214360415.1">
    <property type="nucleotide sequence ID" value="NZ_JAEKFT010000005.1"/>
</dbReference>
<dbReference type="CDD" id="cd00130">
    <property type="entry name" value="PAS"/>
    <property type="match status" value="1"/>
</dbReference>
<evidence type="ECO:0000256" key="3">
    <source>
        <dbReference type="ARBA" id="ARBA00022553"/>
    </source>
</evidence>
<dbReference type="SUPFAM" id="SSF52172">
    <property type="entry name" value="CheY-like"/>
    <property type="match status" value="1"/>
</dbReference>
<gene>
    <name evidence="10" type="ORF">I8J34_05615</name>
</gene>
<dbReference type="PROSITE" id="PS50113">
    <property type="entry name" value="PAC"/>
    <property type="match status" value="1"/>
</dbReference>
<feature type="coiled-coil region" evidence="5">
    <location>
        <begin position="130"/>
        <end position="178"/>
    </location>
</feature>
<dbReference type="GO" id="GO:0000155">
    <property type="term" value="F:phosphorelay sensor kinase activity"/>
    <property type="evidence" value="ECO:0007669"/>
    <property type="project" value="InterPro"/>
</dbReference>
<evidence type="ECO:0000313" key="11">
    <source>
        <dbReference type="Proteomes" id="UP000694660"/>
    </source>
</evidence>
<dbReference type="InterPro" id="IPR000700">
    <property type="entry name" value="PAS-assoc_C"/>
</dbReference>
<sequence length="675" mass="73601">MARSPNAPAPISDTRYREMVAAGLDHIDQGVTIFDQDLRLVTCNRSFLTLLDFPESLGAPGTPFEAFIRHNAERGEYGEGDVETQVAERVAAAQRFTSHDTRRQRPDGTLLKIQGFPLPHQGFIALYSDITKAERQREQIDRHQAELESRIRERTVALTDANAELKAAIEANRQITAALQHSEAKLRLITDTIPAHVAYFDASWTYRYANKRYAEWFGWTSQSMVDRPIPEVIGDTLFHQVEPHVRRALDGHEVTYEYAITSATGARIFARSTLLPDITPEGEVIGCFVHAVDMTDQRRTQNALAQAQKMEAIGQLTGGLAHDFNNMLTVMMGNLVGLREALGDAPEVAEFVAPCMAAAEGGAGLIQRLLAFSRQQPMEARPVEVNELVLGMARLVRRSLPGSIALSTASREAELVTLVDPGQLESALLNLALNARDAMPHGGELRIESALETLDEAAAADLEVPPGEYVQISIADNGTGMDGTVLARVFEPFFTTKKFGMGSGLGMAMVYGFVKQSGGAIRIRSRQAVGTQVALLLPRAPAGSRPAAPGSAGEADIDLRGRVVLLVEDDPEVRKVVRAQLASLECTVLEAENGQEAADLVENVPAIAMVLSDVVMPGGMDGWALARFVRRFRPEIPMVLMSGYADVGQRHQDDDGLPLLEKPFSREKLAAALNR</sequence>
<feature type="domain" description="Histidine kinase" evidence="6">
    <location>
        <begin position="319"/>
        <end position="541"/>
    </location>
</feature>
<dbReference type="SMART" id="SM00387">
    <property type="entry name" value="HATPase_c"/>
    <property type="match status" value="1"/>
</dbReference>
<dbReference type="InterPro" id="IPR011006">
    <property type="entry name" value="CheY-like_superfamily"/>
</dbReference>
<organism evidence="10 11">
    <name type="scientific">Denitromonas iodatirespirans</name>
    <dbReference type="NCBI Taxonomy" id="2795389"/>
    <lineage>
        <taxon>Bacteria</taxon>
        <taxon>Pseudomonadati</taxon>
        <taxon>Pseudomonadota</taxon>
        <taxon>Betaproteobacteria</taxon>
        <taxon>Rhodocyclales</taxon>
        <taxon>Zoogloeaceae</taxon>
        <taxon>Denitromonas</taxon>
    </lineage>
</organism>
<comment type="caution">
    <text evidence="10">The sequence shown here is derived from an EMBL/GenBank/DDBJ whole genome shotgun (WGS) entry which is preliminary data.</text>
</comment>
<dbReference type="PROSITE" id="PS50110">
    <property type="entry name" value="RESPONSE_REGULATORY"/>
    <property type="match status" value="1"/>
</dbReference>
<dbReference type="SMART" id="SM00448">
    <property type="entry name" value="REC"/>
    <property type="match status" value="1"/>
</dbReference>
<protein>
    <recommendedName>
        <fullName evidence="2">histidine kinase</fullName>
        <ecNumber evidence="2">2.7.13.3</ecNumber>
    </recommendedName>
</protein>
<keyword evidence="11" id="KW-1185">Reference proteome</keyword>
<dbReference type="InterPro" id="IPR005467">
    <property type="entry name" value="His_kinase_dom"/>
</dbReference>
<evidence type="ECO:0000259" key="7">
    <source>
        <dbReference type="PROSITE" id="PS50110"/>
    </source>
</evidence>
<dbReference type="InterPro" id="IPR036890">
    <property type="entry name" value="HATPase_C_sf"/>
</dbReference>
<name>A0A944D949_DENI1</name>
<dbReference type="PANTHER" id="PTHR43065:SF42">
    <property type="entry name" value="TWO-COMPONENT SENSOR PPRA"/>
    <property type="match status" value="1"/>
</dbReference>